<feature type="chain" id="PRO_5040921225" evidence="3">
    <location>
        <begin position="22"/>
        <end position="296"/>
    </location>
</feature>
<feature type="compositionally biased region" description="Acidic residues" evidence="1">
    <location>
        <begin position="233"/>
        <end position="242"/>
    </location>
</feature>
<feature type="transmembrane region" description="Helical" evidence="2">
    <location>
        <begin position="121"/>
        <end position="143"/>
    </location>
</feature>
<name>A0A9X0A0A5_9CNID</name>
<evidence type="ECO:0000256" key="3">
    <source>
        <dbReference type="SAM" id="SignalP"/>
    </source>
</evidence>
<feature type="region of interest" description="Disordered" evidence="1">
    <location>
        <begin position="73"/>
        <end position="103"/>
    </location>
</feature>
<proteinExistence type="predicted"/>
<organism evidence="4 5">
    <name type="scientific">Desmophyllum pertusum</name>
    <dbReference type="NCBI Taxonomy" id="174260"/>
    <lineage>
        <taxon>Eukaryota</taxon>
        <taxon>Metazoa</taxon>
        <taxon>Cnidaria</taxon>
        <taxon>Anthozoa</taxon>
        <taxon>Hexacorallia</taxon>
        <taxon>Scleractinia</taxon>
        <taxon>Caryophylliina</taxon>
        <taxon>Caryophylliidae</taxon>
        <taxon>Desmophyllum</taxon>
    </lineage>
</organism>
<evidence type="ECO:0000313" key="5">
    <source>
        <dbReference type="Proteomes" id="UP001163046"/>
    </source>
</evidence>
<feature type="region of interest" description="Disordered" evidence="1">
    <location>
        <begin position="220"/>
        <end position="275"/>
    </location>
</feature>
<dbReference type="AlphaFoldDB" id="A0A9X0A0A5"/>
<keyword evidence="2" id="KW-0812">Transmembrane</keyword>
<feature type="signal peptide" evidence="3">
    <location>
        <begin position="1"/>
        <end position="21"/>
    </location>
</feature>
<dbReference type="EMBL" id="MU825409">
    <property type="protein sequence ID" value="KAJ7391022.1"/>
    <property type="molecule type" value="Genomic_DNA"/>
</dbReference>
<sequence>MSLNFVLLLVLVSFEVKLAISLNCQPPHNCENVTSKNNTQLIETLNCGPSNVSCGFAKVCREGLCVDVEPSTPDEGRQFPSKMPKNYRTEESGVQTTPSSRYRHQSTAKSSHSLISGNQEFAIALVGFSILFINFCLVSFCLARMKRRRLQDLQQLQLRTAATQSSQTDDVWNEAHMTRNEARSEVLDMGIENFALNGEMDAFSNEFLFPQVRLPPYDFSSAYHKPRPRTGESDEDGGEGEPSDAAAFDTQSIGSEDPPPYAYCEQRCDSSACSPPSYDEALNVLATDVEENTSGL</sequence>
<protein>
    <submittedName>
        <fullName evidence="4">Uncharacterized protein</fullName>
    </submittedName>
</protein>
<accession>A0A9X0A0A5</accession>
<evidence type="ECO:0000313" key="4">
    <source>
        <dbReference type="EMBL" id="KAJ7391022.1"/>
    </source>
</evidence>
<gene>
    <name evidence="4" type="ORF">OS493_021042</name>
</gene>
<evidence type="ECO:0000256" key="2">
    <source>
        <dbReference type="SAM" id="Phobius"/>
    </source>
</evidence>
<comment type="caution">
    <text evidence="4">The sequence shown here is derived from an EMBL/GenBank/DDBJ whole genome shotgun (WGS) entry which is preliminary data.</text>
</comment>
<dbReference type="OrthoDB" id="5979574at2759"/>
<evidence type="ECO:0000256" key="1">
    <source>
        <dbReference type="SAM" id="MobiDB-lite"/>
    </source>
</evidence>
<keyword evidence="3" id="KW-0732">Signal</keyword>
<keyword evidence="5" id="KW-1185">Reference proteome</keyword>
<keyword evidence="2" id="KW-0472">Membrane</keyword>
<reference evidence="4" key="1">
    <citation type="submission" date="2023-01" db="EMBL/GenBank/DDBJ databases">
        <title>Genome assembly of the deep-sea coral Lophelia pertusa.</title>
        <authorList>
            <person name="Herrera S."/>
            <person name="Cordes E."/>
        </authorList>
    </citation>
    <scope>NUCLEOTIDE SEQUENCE</scope>
    <source>
        <strain evidence="4">USNM1676648</strain>
        <tissue evidence="4">Polyp</tissue>
    </source>
</reference>
<keyword evidence="2" id="KW-1133">Transmembrane helix</keyword>
<dbReference type="Proteomes" id="UP001163046">
    <property type="component" value="Unassembled WGS sequence"/>
</dbReference>